<dbReference type="AlphaFoldDB" id="A0A9N9DHK9"/>
<keyword evidence="3" id="KW-1185">Reference proteome</keyword>
<sequence length="88" mass="9847">MTISTQIDREYESDILKNAKRIKPSTQYNEKASPLATSDLTENSKISLDFTNHLADEKKPETPTWALTSQKSRANSKDSSLPTTLNGF</sequence>
<evidence type="ECO:0000256" key="1">
    <source>
        <dbReference type="SAM" id="MobiDB-lite"/>
    </source>
</evidence>
<comment type="caution">
    <text evidence="2">The sequence shown here is derived from an EMBL/GenBank/DDBJ whole genome shotgun (WGS) entry which is preliminary data.</text>
</comment>
<feature type="region of interest" description="Disordered" evidence="1">
    <location>
        <begin position="55"/>
        <end position="88"/>
    </location>
</feature>
<reference evidence="2" key="1">
    <citation type="submission" date="2021-06" db="EMBL/GenBank/DDBJ databases">
        <authorList>
            <person name="Kallberg Y."/>
            <person name="Tangrot J."/>
            <person name="Rosling A."/>
        </authorList>
    </citation>
    <scope>NUCLEOTIDE SEQUENCE</scope>
    <source>
        <strain evidence="2">FL130A</strain>
    </source>
</reference>
<name>A0A9N9DHK9_9GLOM</name>
<feature type="compositionally biased region" description="Polar residues" evidence="1">
    <location>
        <begin position="65"/>
        <end position="88"/>
    </location>
</feature>
<gene>
    <name evidence="2" type="ORF">ALEPTO_LOCUS9647</name>
</gene>
<proteinExistence type="predicted"/>
<evidence type="ECO:0000313" key="2">
    <source>
        <dbReference type="EMBL" id="CAG8639131.1"/>
    </source>
</evidence>
<accession>A0A9N9DHK9</accession>
<dbReference type="EMBL" id="CAJVPS010007920">
    <property type="protein sequence ID" value="CAG8639131.1"/>
    <property type="molecule type" value="Genomic_DNA"/>
</dbReference>
<organism evidence="2 3">
    <name type="scientific">Ambispora leptoticha</name>
    <dbReference type="NCBI Taxonomy" id="144679"/>
    <lineage>
        <taxon>Eukaryota</taxon>
        <taxon>Fungi</taxon>
        <taxon>Fungi incertae sedis</taxon>
        <taxon>Mucoromycota</taxon>
        <taxon>Glomeromycotina</taxon>
        <taxon>Glomeromycetes</taxon>
        <taxon>Archaeosporales</taxon>
        <taxon>Ambisporaceae</taxon>
        <taxon>Ambispora</taxon>
    </lineage>
</organism>
<protein>
    <submittedName>
        <fullName evidence="2">1846_t:CDS:1</fullName>
    </submittedName>
</protein>
<feature type="non-terminal residue" evidence="2">
    <location>
        <position position="88"/>
    </location>
</feature>
<dbReference type="Proteomes" id="UP000789508">
    <property type="component" value="Unassembled WGS sequence"/>
</dbReference>
<evidence type="ECO:0000313" key="3">
    <source>
        <dbReference type="Proteomes" id="UP000789508"/>
    </source>
</evidence>